<keyword evidence="2" id="KW-0732">Signal</keyword>
<reference evidence="3" key="1">
    <citation type="submission" date="2012-12" db="EMBL/GenBank/DDBJ databases">
        <title>Identification and characterization of a phenylalanine ammonia-lyase gene family in Isatis indigotica Fort.</title>
        <authorList>
            <person name="Liu Q."/>
            <person name="Chen J."/>
            <person name="Zhou X."/>
            <person name="Di P."/>
            <person name="Xiao Y."/>
            <person name="Xuan H."/>
            <person name="Zhang L."/>
            <person name="Chen W."/>
        </authorList>
    </citation>
    <scope>NUCLEOTIDE SEQUENCE</scope>
    <source>
        <tissue evidence="3">Salivary gland</tissue>
    </source>
</reference>
<proteinExistence type="evidence at transcript level"/>
<organism evidence="3">
    <name type="scientific">Ixodes ricinus</name>
    <name type="common">Common tick</name>
    <name type="synonym">Acarus ricinus</name>
    <dbReference type="NCBI Taxonomy" id="34613"/>
    <lineage>
        <taxon>Eukaryota</taxon>
        <taxon>Metazoa</taxon>
        <taxon>Ecdysozoa</taxon>
        <taxon>Arthropoda</taxon>
        <taxon>Chelicerata</taxon>
        <taxon>Arachnida</taxon>
        <taxon>Acari</taxon>
        <taxon>Parasitiformes</taxon>
        <taxon>Ixodida</taxon>
        <taxon>Ixodoidea</taxon>
        <taxon>Ixodidae</taxon>
        <taxon>Ixodinae</taxon>
        <taxon>Ixodes</taxon>
    </lineage>
</organism>
<feature type="signal peptide" evidence="2">
    <location>
        <begin position="1"/>
        <end position="19"/>
    </location>
</feature>
<feature type="region of interest" description="Disordered" evidence="1">
    <location>
        <begin position="41"/>
        <end position="176"/>
    </location>
</feature>
<name>A0A0K8R8T8_IXORI</name>
<feature type="chain" id="PRO_5005516292" evidence="2">
    <location>
        <begin position="20"/>
        <end position="176"/>
    </location>
</feature>
<dbReference type="AlphaFoldDB" id="A0A0K8R8T8"/>
<protein>
    <submittedName>
        <fullName evidence="3">Putative secreted protein</fullName>
    </submittedName>
</protein>
<dbReference type="EMBL" id="GADI01006241">
    <property type="protein sequence ID" value="JAA67567.1"/>
    <property type="molecule type" value="mRNA"/>
</dbReference>
<evidence type="ECO:0000256" key="1">
    <source>
        <dbReference type="SAM" id="MobiDB-lite"/>
    </source>
</evidence>
<evidence type="ECO:0000256" key="2">
    <source>
        <dbReference type="SAM" id="SignalP"/>
    </source>
</evidence>
<feature type="compositionally biased region" description="Polar residues" evidence="1">
    <location>
        <begin position="127"/>
        <end position="141"/>
    </location>
</feature>
<accession>A0A0K8R8T8</accession>
<evidence type="ECO:0000313" key="3">
    <source>
        <dbReference type="EMBL" id="JAA67567.1"/>
    </source>
</evidence>
<sequence length="176" mass="18315">MERLALSILVLCLINLVVARRAMVKYPSKRDVQMDMMIIPSEEGRSDSGNVGGSSNSGGMPGAPGELEPRGAPGDSGPRGLVSGPQEFPGSSGPEGLPRSDIPTTPSGDELKYLLSVNQSEEDSRSDPSAPTIGSTKSPVSVRSDELAVPNTRSKRSPPGLPTTESTPRTEKTASG</sequence>
<feature type="compositionally biased region" description="Gly residues" evidence="1">
    <location>
        <begin position="50"/>
        <end position="62"/>
    </location>
</feature>